<keyword evidence="2" id="KW-0732">Signal</keyword>
<feature type="compositionally biased region" description="Basic residues" evidence="4">
    <location>
        <begin position="1240"/>
        <end position="1251"/>
    </location>
</feature>
<dbReference type="AlphaFoldDB" id="A0A182FRW2"/>
<keyword evidence="5" id="KW-0472">Membrane</keyword>
<feature type="region of interest" description="Disordered" evidence="4">
    <location>
        <begin position="748"/>
        <end position="812"/>
    </location>
</feature>
<reference evidence="7" key="2">
    <citation type="submission" date="2022-08" db="UniProtKB">
        <authorList>
            <consortium name="EnsemblMetazoa"/>
        </authorList>
    </citation>
    <scope>IDENTIFICATION</scope>
    <source>
        <strain evidence="7">STECLA/ALBI9_A</strain>
    </source>
</reference>
<sequence>MAAPSSDSQKGCQPRHGTMLMITMVTGDVIRVRAVLPGDRKNPPESEWEGNGHQWQAAGGQPSHRHRIATRGGTSGSDNGLRFDWIHLATDTNSSVQQTKHASTATAPDDDDGPTSTSALPMKALGRALADRRHPHHRQLAVVWLLLTLWFTGGRMSPSTGGLGGGSGGGGGSSSPVGLNSPASLNNITYSNNVVKTKYGPLRGIVFRATPMVIEGFLGVPYASPPIGSLRYMPPVTPSTWKFTRLVDRYAPVCPQKLPKLDGSEPGAIGELPLDRLKQLRRLVPTLVNQSEDCLYLNLYVPHAGFLKTGAKGSAQGNFGLMDLVAGLHWLRENLVAFGGDPAKITLMGHGTGAALANILAVSPVAGDLIHRVVLLSGSALSPWAIQRDPLAVKRKVAEQTSCTGDVVNEDLAPCLRTKSLAELMNISLSSPRFLPGFAPFVDGTVITQAKAAIINNLKIPSDSAIASTSGIEFSNFHKQDVLFGLTTYESYLELTAADLEFGFNETKRDRILRTFVRNTYRYHLNEIYSALKNEYTNWERSPRSAYGYRDAVLELLSDGLTAAPLVQLSHLHSLQGGRSYFLHFKHQSHEWKFPQRAGSVRGEDVPFALGFSPSPMFPLTLTRLDMQVSSTVMRYLCNFVKTGNPNGLRASRMDVFVSNNNKRSWNPAKKSSQYNDTMMRQLVSSFRPSVGDVTGDDDSSLSQTSRSGSSAPLSQQQPVALQLQQTTMQQQQQHQLLLQYYHKDTRQQKHLRKKRKFSNDLQRFSSAESTGYQSSEEDSRTGNGDGDDGHSEDDGEDEPDGTADGVAGRASDETEASYYSLNSDNLYSGFTTLKYNLPFWGHYDTTNQVFMEIGNKVVPKSHYRGHKLSLWLSLIPQLHSSFNIPELSMRHHHFSEVDPIFYDGLVREQIIEPPMVHIGFVTSTTSKMHKTETIASTILQSISTECPPNITFIQTASASWPLHNAALPTHHSDSNRSLINRLTNSYQRSYSTALAITIGVGCFLLFLNVLIFVAIYYQREKRESNSRMKINLLELESRLNVVESSSGAVAAAVAASSTSTTTGSDHQLGGAKGVNDESLSSSSGQQKLDGDELYPTKGGTMKHGTGAGAAAAAAAAVSMKTPPPSSGGQNSIQTIELALQPHYGHHAHAILPKELCNQSTQYDLAELSQLPLTETTTRPLMASTATMTRRRDLLRDDFRKIGATGGGSTRSLAARDFNYRDELQVHVGSSILRPPSMHQLHHHQHQHLHHQQQPPPSEATHGNNKKRVQIQEISV</sequence>
<keyword evidence="3" id="KW-0325">Glycoprotein</keyword>
<feature type="domain" description="Carboxylesterase type B" evidence="6">
    <location>
        <begin position="305"/>
        <end position="676"/>
    </location>
</feature>
<dbReference type="SUPFAM" id="SSF53474">
    <property type="entry name" value="alpha/beta-Hydrolases"/>
    <property type="match status" value="1"/>
</dbReference>
<evidence type="ECO:0000259" key="6">
    <source>
        <dbReference type="Pfam" id="PF00135"/>
    </source>
</evidence>
<keyword evidence="5" id="KW-0812">Transmembrane</keyword>
<dbReference type="InterPro" id="IPR002018">
    <property type="entry name" value="CarbesteraseB"/>
</dbReference>
<feature type="compositionally biased region" description="Polar residues" evidence="4">
    <location>
        <begin position="760"/>
        <end position="775"/>
    </location>
</feature>
<evidence type="ECO:0000313" key="7">
    <source>
        <dbReference type="EnsemblMetazoa" id="AALB009288-PA"/>
    </source>
</evidence>
<evidence type="ECO:0000256" key="3">
    <source>
        <dbReference type="ARBA" id="ARBA00023180"/>
    </source>
</evidence>
<evidence type="ECO:0000313" key="8">
    <source>
        <dbReference type="Proteomes" id="UP000069272"/>
    </source>
</evidence>
<dbReference type="Proteomes" id="UP000069272">
    <property type="component" value="Chromosome 2R"/>
</dbReference>
<feature type="domain" description="Carboxylesterase type B" evidence="6">
    <location>
        <begin position="192"/>
        <end position="303"/>
    </location>
</feature>
<dbReference type="VEuPathDB" id="VectorBase:AALB009288"/>
<accession>A0A182FRW2</accession>
<feature type="region of interest" description="Disordered" evidence="4">
    <location>
        <begin position="93"/>
        <end position="119"/>
    </location>
</feature>
<dbReference type="Gene3D" id="3.40.50.1820">
    <property type="entry name" value="alpha/beta hydrolase"/>
    <property type="match status" value="2"/>
</dbReference>
<keyword evidence="8" id="KW-1185">Reference proteome</keyword>
<feature type="transmembrane region" description="Helical" evidence="5">
    <location>
        <begin position="994"/>
        <end position="1018"/>
    </location>
</feature>
<feature type="region of interest" description="Disordered" evidence="4">
    <location>
        <begin position="37"/>
        <end position="76"/>
    </location>
</feature>
<feature type="region of interest" description="Disordered" evidence="4">
    <location>
        <begin position="1060"/>
        <end position="1094"/>
    </location>
</feature>
<feature type="compositionally biased region" description="Polar residues" evidence="4">
    <location>
        <begin position="1078"/>
        <end position="1087"/>
    </location>
</feature>
<reference evidence="7 8" key="1">
    <citation type="journal article" date="2017" name="G3 (Bethesda)">
        <title>The Physical Genome Mapping of Anopheles albimanus Corrected Scaffold Misassemblies and Identified Interarm Rearrangements in Genus Anopheles.</title>
        <authorList>
            <person name="Artemov G.N."/>
            <person name="Peery A.N."/>
            <person name="Jiang X."/>
            <person name="Tu Z."/>
            <person name="Stegniy V.N."/>
            <person name="Sharakhova M.V."/>
            <person name="Sharakhov I.V."/>
        </authorList>
    </citation>
    <scope>NUCLEOTIDE SEQUENCE [LARGE SCALE GENOMIC DNA]</scope>
    <source>
        <strain evidence="7 8">ALBI9_A</strain>
    </source>
</reference>
<organism evidence="7 8">
    <name type="scientific">Anopheles albimanus</name>
    <name type="common">New world malaria mosquito</name>
    <dbReference type="NCBI Taxonomy" id="7167"/>
    <lineage>
        <taxon>Eukaryota</taxon>
        <taxon>Metazoa</taxon>
        <taxon>Ecdysozoa</taxon>
        <taxon>Arthropoda</taxon>
        <taxon>Hexapoda</taxon>
        <taxon>Insecta</taxon>
        <taxon>Pterygota</taxon>
        <taxon>Neoptera</taxon>
        <taxon>Endopterygota</taxon>
        <taxon>Diptera</taxon>
        <taxon>Nematocera</taxon>
        <taxon>Culicoidea</taxon>
        <taxon>Culicidae</taxon>
        <taxon>Anophelinae</taxon>
        <taxon>Anopheles</taxon>
    </lineage>
</organism>
<protein>
    <recommendedName>
        <fullName evidence="6">Carboxylesterase type B domain-containing protein</fullName>
    </recommendedName>
</protein>
<evidence type="ECO:0000256" key="2">
    <source>
        <dbReference type="ARBA" id="ARBA00022729"/>
    </source>
</evidence>
<dbReference type="VEuPathDB" id="VectorBase:AALB20_036031"/>
<feature type="compositionally biased region" description="Acidic residues" evidence="4">
    <location>
        <begin position="791"/>
        <end position="802"/>
    </location>
</feature>
<comment type="similarity">
    <text evidence="1">Belongs to the type-B carboxylesterase/lipase family.</text>
</comment>
<dbReference type="Pfam" id="PF00135">
    <property type="entry name" value="COesterase"/>
    <property type="match status" value="2"/>
</dbReference>
<keyword evidence="5" id="KW-1133">Transmembrane helix</keyword>
<feature type="compositionally biased region" description="Low complexity" evidence="4">
    <location>
        <begin position="701"/>
        <end position="727"/>
    </location>
</feature>
<proteinExistence type="inferred from homology"/>
<evidence type="ECO:0000256" key="5">
    <source>
        <dbReference type="SAM" id="Phobius"/>
    </source>
</evidence>
<dbReference type="PANTHER" id="PTHR43903">
    <property type="entry name" value="NEUROLIGIN"/>
    <property type="match status" value="1"/>
</dbReference>
<evidence type="ECO:0000256" key="4">
    <source>
        <dbReference type="SAM" id="MobiDB-lite"/>
    </source>
</evidence>
<evidence type="ECO:0000256" key="1">
    <source>
        <dbReference type="ARBA" id="ARBA00005964"/>
    </source>
</evidence>
<dbReference type="STRING" id="7167.A0A182FRW2"/>
<dbReference type="InterPro" id="IPR019819">
    <property type="entry name" value="Carboxylesterase_B_CS"/>
</dbReference>
<name>A0A182FRW2_ANOAL</name>
<dbReference type="InterPro" id="IPR029058">
    <property type="entry name" value="AB_hydrolase_fold"/>
</dbReference>
<feature type="region of interest" description="Disordered" evidence="4">
    <location>
        <begin position="1238"/>
        <end position="1276"/>
    </location>
</feature>
<dbReference type="InterPro" id="IPR051093">
    <property type="entry name" value="Neuroligin/BSAL"/>
</dbReference>
<feature type="region of interest" description="Disordered" evidence="4">
    <location>
        <begin position="689"/>
        <end position="727"/>
    </location>
</feature>
<dbReference type="EnsemblMetazoa" id="AALB009288-RA">
    <property type="protein sequence ID" value="AALB009288-PA"/>
    <property type="gene ID" value="AALB009288"/>
</dbReference>
<dbReference type="PROSITE" id="PS00941">
    <property type="entry name" value="CARBOXYLESTERASE_B_2"/>
    <property type="match status" value="1"/>
</dbReference>